<name>A0ABW1X566_9ACTN</name>
<dbReference type="InterPro" id="IPR014325">
    <property type="entry name" value="RNA_pol_sigma-E_actinobac"/>
</dbReference>
<keyword evidence="9" id="KW-1185">Reference proteome</keyword>
<dbReference type="InterPro" id="IPR013325">
    <property type="entry name" value="RNA_pol_sigma_r2"/>
</dbReference>
<protein>
    <submittedName>
        <fullName evidence="8">SigE family RNA polymerase sigma factor</fullName>
    </submittedName>
</protein>
<keyword evidence="5" id="KW-0804">Transcription</keyword>
<evidence type="ECO:0000256" key="5">
    <source>
        <dbReference type="ARBA" id="ARBA00023163"/>
    </source>
</evidence>
<evidence type="ECO:0000313" key="9">
    <source>
        <dbReference type="Proteomes" id="UP001596266"/>
    </source>
</evidence>
<dbReference type="Proteomes" id="UP001596266">
    <property type="component" value="Unassembled WGS sequence"/>
</dbReference>
<dbReference type="Gene3D" id="1.10.1740.10">
    <property type="match status" value="1"/>
</dbReference>
<organism evidence="8 9">
    <name type="scientific">Luteococcus sanguinis</name>
    <dbReference type="NCBI Taxonomy" id="174038"/>
    <lineage>
        <taxon>Bacteria</taxon>
        <taxon>Bacillati</taxon>
        <taxon>Actinomycetota</taxon>
        <taxon>Actinomycetes</taxon>
        <taxon>Propionibacteriales</taxon>
        <taxon>Propionibacteriaceae</taxon>
        <taxon>Luteococcus</taxon>
    </lineage>
</organism>
<accession>A0ABW1X566</accession>
<gene>
    <name evidence="8" type="ORF">ACFP57_11565</name>
</gene>
<dbReference type="Pfam" id="PF08281">
    <property type="entry name" value="Sigma70_r4_2"/>
    <property type="match status" value="1"/>
</dbReference>
<evidence type="ECO:0000256" key="1">
    <source>
        <dbReference type="ARBA" id="ARBA00010641"/>
    </source>
</evidence>
<sequence>MFGPKKAQRDEEFSQFVTDAQSSLSGTAWLLTGNREQADDLVQSALVKTYVAWPKVRRADALAYARRTLVNENIDRWRSRRSEVLDDDPASSLAALDAHERLATHDEVARLVRRLPEGQRRVIVLRYFCDMTEREIAESLNISPGAVKSAASRGLATLRTLQAEGALA</sequence>
<dbReference type="PANTHER" id="PTHR43133">
    <property type="entry name" value="RNA POLYMERASE ECF-TYPE SIGMA FACTO"/>
    <property type="match status" value="1"/>
</dbReference>
<evidence type="ECO:0000256" key="4">
    <source>
        <dbReference type="ARBA" id="ARBA00023125"/>
    </source>
</evidence>
<dbReference type="InterPro" id="IPR036388">
    <property type="entry name" value="WH-like_DNA-bd_sf"/>
</dbReference>
<dbReference type="InterPro" id="IPR039425">
    <property type="entry name" value="RNA_pol_sigma-70-like"/>
</dbReference>
<evidence type="ECO:0000259" key="6">
    <source>
        <dbReference type="Pfam" id="PF04542"/>
    </source>
</evidence>
<dbReference type="NCBIfam" id="TIGR02937">
    <property type="entry name" value="sigma70-ECF"/>
    <property type="match status" value="1"/>
</dbReference>
<feature type="domain" description="RNA polymerase sigma-70 region 2" evidence="6">
    <location>
        <begin position="22"/>
        <end position="81"/>
    </location>
</feature>
<comment type="similarity">
    <text evidence="1">Belongs to the sigma-70 factor family. ECF subfamily.</text>
</comment>
<dbReference type="InterPro" id="IPR013324">
    <property type="entry name" value="RNA_pol_sigma_r3/r4-like"/>
</dbReference>
<dbReference type="Pfam" id="PF04542">
    <property type="entry name" value="Sigma70_r2"/>
    <property type="match status" value="1"/>
</dbReference>
<keyword evidence="3" id="KW-0731">Sigma factor</keyword>
<dbReference type="RefSeq" id="WP_343886223.1">
    <property type="nucleotide sequence ID" value="NZ_BAAAKI010000013.1"/>
</dbReference>
<evidence type="ECO:0000256" key="2">
    <source>
        <dbReference type="ARBA" id="ARBA00023015"/>
    </source>
</evidence>
<dbReference type="InterPro" id="IPR007627">
    <property type="entry name" value="RNA_pol_sigma70_r2"/>
</dbReference>
<dbReference type="SUPFAM" id="SSF88946">
    <property type="entry name" value="Sigma2 domain of RNA polymerase sigma factors"/>
    <property type="match status" value="1"/>
</dbReference>
<dbReference type="SUPFAM" id="SSF88659">
    <property type="entry name" value="Sigma3 and sigma4 domains of RNA polymerase sigma factors"/>
    <property type="match status" value="1"/>
</dbReference>
<dbReference type="InterPro" id="IPR013249">
    <property type="entry name" value="RNA_pol_sigma70_r4_t2"/>
</dbReference>
<dbReference type="PANTHER" id="PTHR43133:SF50">
    <property type="entry name" value="ECF RNA POLYMERASE SIGMA FACTOR SIGM"/>
    <property type="match status" value="1"/>
</dbReference>
<evidence type="ECO:0000259" key="7">
    <source>
        <dbReference type="Pfam" id="PF08281"/>
    </source>
</evidence>
<evidence type="ECO:0000256" key="3">
    <source>
        <dbReference type="ARBA" id="ARBA00023082"/>
    </source>
</evidence>
<keyword evidence="2" id="KW-0805">Transcription regulation</keyword>
<dbReference type="CDD" id="cd06171">
    <property type="entry name" value="Sigma70_r4"/>
    <property type="match status" value="1"/>
</dbReference>
<keyword evidence="4" id="KW-0238">DNA-binding</keyword>
<dbReference type="NCBIfam" id="TIGR02983">
    <property type="entry name" value="SigE-fam_strep"/>
    <property type="match status" value="1"/>
</dbReference>
<evidence type="ECO:0000313" key="8">
    <source>
        <dbReference type="EMBL" id="MFC6397614.1"/>
    </source>
</evidence>
<dbReference type="InterPro" id="IPR014284">
    <property type="entry name" value="RNA_pol_sigma-70_dom"/>
</dbReference>
<reference evidence="9" key="1">
    <citation type="journal article" date="2019" name="Int. J. Syst. Evol. Microbiol.">
        <title>The Global Catalogue of Microorganisms (GCM) 10K type strain sequencing project: providing services to taxonomists for standard genome sequencing and annotation.</title>
        <authorList>
            <consortium name="The Broad Institute Genomics Platform"/>
            <consortium name="The Broad Institute Genome Sequencing Center for Infectious Disease"/>
            <person name="Wu L."/>
            <person name="Ma J."/>
        </authorList>
    </citation>
    <scope>NUCLEOTIDE SEQUENCE [LARGE SCALE GENOMIC DNA]</scope>
    <source>
        <strain evidence="9">CGMCC 1.15277</strain>
    </source>
</reference>
<dbReference type="EMBL" id="JBHSUA010000021">
    <property type="protein sequence ID" value="MFC6397614.1"/>
    <property type="molecule type" value="Genomic_DNA"/>
</dbReference>
<comment type="caution">
    <text evidence="8">The sequence shown here is derived from an EMBL/GenBank/DDBJ whole genome shotgun (WGS) entry which is preliminary data.</text>
</comment>
<feature type="domain" description="RNA polymerase sigma factor 70 region 4 type 2" evidence="7">
    <location>
        <begin position="106"/>
        <end position="158"/>
    </location>
</feature>
<dbReference type="Gene3D" id="1.10.10.10">
    <property type="entry name" value="Winged helix-like DNA-binding domain superfamily/Winged helix DNA-binding domain"/>
    <property type="match status" value="1"/>
</dbReference>
<proteinExistence type="inferred from homology"/>